<organism evidence="4 5">
    <name type="scientific">Agrococcus jenensis</name>
    <dbReference type="NCBI Taxonomy" id="46353"/>
    <lineage>
        <taxon>Bacteria</taxon>
        <taxon>Bacillati</taxon>
        <taxon>Actinomycetota</taxon>
        <taxon>Actinomycetes</taxon>
        <taxon>Micrococcales</taxon>
        <taxon>Microbacteriaceae</taxon>
        <taxon>Agrococcus</taxon>
    </lineage>
</organism>
<feature type="domain" description="D-alanyl-D-alanine carboxypeptidase-like core" evidence="3">
    <location>
        <begin position="114"/>
        <end position="242"/>
    </location>
</feature>
<feature type="chain" id="PRO_5039488291" evidence="2">
    <location>
        <begin position="17"/>
        <end position="270"/>
    </location>
</feature>
<sequence length="270" mass="27814">MVVLAAVLLVSGCAPVATPDASSPPASPTASSASPTPTPTATPTASATPEPAATTEPAAAPAPTAAPQPPSTAGVDIDSAASLQVLVNKRRPLVPADYQPVLVPVSIAQDGDEAVRPEVDAALAQMSAAMQAEIGEGIHVFSSYRGYARQTQLYNGYVAQYGQAQADTTSARPGHSEHQTGLSVDVMGTGGACRLDVCFGGTAAGRWIAEHAWEHGFIVRYPDGLQGITGYRFEPWHVRFVGPEVATAMHEQGIATFEEYAGTGSAPDYG</sequence>
<dbReference type="GO" id="GO:0004180">
    <property type="term" value="F:carboxypeptidase activity"/>
    <property type="evidence" value="ECO:0007669"/>
    <property type="project" value="UniProtKB-KW"/>
</dbReference>
<dbReference type="InterPro" id="IPR052179">
    <property type="entry name" value="DD-CPase-like"/>
</dbReference>
<keyword evidence="4" id="KW-0378">Hydrolase</keyword>
<dbReference type="SUPFAM" id="SSF55166">
    <property type="entry name" value="Hedgehog/DD-peptidase"/>
    <property type="match status" value="1"/>
</dbReference>
<dbReference type="CDD" id="cd14852">
    <property type="entry name" value="LD-carboxypeptidase"/>
    <property type="match status" value="1"/>
</dbReference>
<evidence type="ECO:0000256" key="1">
    <source>
        <dbReference type="SAM" id="MobiDB-lite"/>
    </source>
</evidence>
<protein>
    <submittedName>
        <fullName evidence="4">D-Ala-D-Ala carboxypeptidase</fullName>
    </submittedName>
</protein>
<name>A0A3N2AQB2_9MICO</name>
<accession>A0A3N2AQB2</accession>
<evidence type="ECO:0000313" key="5">
    <source>
        <dbReference type="Proteomes" id="UP000275456"/>
    </source>
</evidence>
<proteinExistence type="predicted"/>
<keyword evidence="4" id="KW-0121">Carboxypeptidase</keyword>
<comment type="caution">
    <text evidence="4">The sequence shown here is derived from an EMBL/GenBank/DDBJ whole genome shotgun (WGS) entry which is preliminary data.</text>
</comment>
<feature type="region of interest" description="Disordered" evidence="1">
    <location>
        <begin position="16"/>
        <end position="75"/>
    </location>
</feature>
<dbReference type="AlphaFoldDB" id="A0A3N2AQB2"/>
<gene>
    <name evidence="4" type="ORF">EDD26_0585</name>
</gene>
<dbReference type="PANTHER" id="PTHR34385:SF1">
    <property type="entry name" value="PEPTIDOGLYCAN L-ALANYL-D-GLUTAMATE ENDOPEPTIDASE CWLK"/>
    <property type="match status" value="1"/>
</dbReference>
<dbReference type="EMBL" id="RKHJ01000001">
    <property type="protein sequence ID" value="ROR65220.1"/>
    <property type="molecule type" value="Genomic_DNA"/>
</dbReference>
<dbReference type="Proteomes" id="UP000275456">
    <property type="component" value="Unassembled WGS sequence"/>
</dbReference>
<dbReference type="GO" id="GO:0006508">
    <property type="term" value="P:proteolysis"/>
    <property type="evidence" value="ECO:0007669"/>
    <property type="project" value="InterPro"/>
</dbReference>
<reference evidence="4 5" key="1">
    <citation type="submission" date="2018-11" db="EMBL/GenBank/DDBJ databases">
        <title>Sequencing the genomes of 1000 actinobacteria strains.</title>
        <authorList>
            <person name="Klenk H.-P."/>
        </authorList>
    </citation>
    <scope>NUCLEOTIDE SEQUENCE [LARGE SCALE GENOMIC DNA]</scope>
    <source>
        <strain evidence="4 5">DSM 9580</strain>
    </source>
</reference>
<dbReference type="InterPro" id="IPR058193">
    <property type="entry name" value="VanY/YodJ_core_dom"/>
</dbReference>
<dbReference type="PANTHER" id="PTHR34385">
    <property type="entry name" value="D-ALANYL-D-ALANINE CARBOXYPEPTIDASE"/>
    <property type="match status" value="1"/>
</dbReference>
<evidence type="ECO:0000256" key="2">
    <source>
        <dbReference type="SAM" id="SignalP"/>
    </source>
</evidence>
<keyword evidence="5" id="KW-1185">Reference proteome</keyword>
<feature type="signal peptide" evidence="2">
    <location>
        <begin position="1"/>
        <end position="16"/>
    </location>
</feature>
<dbReference type="InterPro" id="IPR003709">
    <property type="entry name" value="VanY-like_core_dom"/>
</dbReference>
<evidence type="ECO:0000259" key="3">
    <source>
        <dbReference type="Pfam" id="PF02557"/>
    </source>
</evidence>
<keyword evidence="2" id="KW-0732">Signal</keyword>
<evidence type="ECO:0000313" key="4">
    <source>
        <dbReference type="EMBL" id="ROR65220.1"/>
    </source>
</evidence>
<keyword evidence="4" id="KW-0645">Protease</keyword>
<dbReference type="InterPro" id="IPR009045">
    <property type="entry name" value="Zn_M74/Hedgehog-like"/>
</dbReference>
<dbReference type="Pfam" id="PF02557">
    <property type="entry name" value="VanY"/>
    <property type="match status" value="1"/>
</dbReference>
<feature type="compositionally biased region" description="Low complexity" evidence="1">
    <location>
        <begin position="16"/>
        <end position="63"/>
    </location>
</feature>
<dbReference type="Gene3D" id="3.30.1380.10">
    <property type="match status" value="1"/>
</dbReference>